<dbReference type="PANTHER" id="PTHR36688">
    <property type="entry name" value="ENDO/EXONUCLEASE/PHOSPHATASE DOMAIN-CONTAINING PROTEIN"/>
    <property type="match status" value="1"/>
</dbReference>
<dbReference type="Gene3D" id="3.60.10.10">
    <property type="entry name" value="Endonuclease/exonuclease/phosphatase"/>
    <property type="match status" value="1"/>
</dbReference>
<dbReference type="SUPFAM" id="SSF56219">
    <property type="entry name" value="DNase I-like"/>
    <property type="match status" value="1"/>
</dbReference>
<dbReference type="EMBL" id="GALX01001576">
    <property type="protein sequence ID" value="JAB66890.1"/>
    <property type="molecule type" value="Transcribed_RNA"/>
</dbReference>
<protein>
    <recommendedName>
        <fullName evidence="1">Endonuclease/exonuclease/phosphatase domain-containing protein</fullName>
    </recommendedName>
</protein>
<dbReference type="AlphaFoldDB" id="V5G9T5"/>
<accession>V5G9T5</accession>
<evidence type="ECO:0000259" key="1">
    <source>
        <dbReference type="Pfam" id="PF14529"/>
    </source>
</evidence>
<feature type="domain" description="Endonuclease/exonuclease/phosphatase" evidence="1">
    <location>
        <begin position="1"/>
        <end position="83"/>
    </location>
</feature>
<reference evidence="2" key="1">
    <citation type="submission" date="2013-07" db="EMBL/GenBank/DDBJ databases">
        <title>Midgut Transcriptome Profiling of Anoplphora glabripennis, a Lignocellulose Degrading, Wood-Boring Cerambycid.</title>
        <authorList>
            <person name="Scully E.D."/>
            <person name="Hoover K."/>
            <person name="Carlson J.E."/>
            <person name="Tien M."/>
            <person name="Geib S.M."/>
        </authorList>
    </citation>
    <scope>NUCLEOTIDE SEQUENCE</scope>
</reference>
<feature type="non-terminal residue" evidence="2">
    <location>
        <position position="1"/>
    </location>
</feature>
<dbReference type="PANTHER" id="PTHR36688:SF2">
    <property type="entry name" value="ENDONUCLEASE_EXONUCLEASE_PHOSPHATASE DOMAIN-CONTAINING PROTEIN"/>
    <property type="match status" value="1"/>
</dbReference>
<dbReference type="GO" id="GO:0003824">
    <property type="term" value="F:catalytic activity"/>
    <property type="evidence" value="ECO:0007669"/>
    <property type="project" value="InterPro"/>
</dbReference>
<proteinExistence type="predicted"/>
<dbReference type="InterPro" id="IPR005135">
    <property type="entry name" value="Endo/exonuclease/phosphatase"/>
</dbReference>
<dbReference type="Pfam" id="PF14529">
    <property type="entry name" value="Exo_endo_phos_2"/>
    <property type="match status" value="1"/>
</dbReference>
<organism evidence="2">
    <name type="scientific">Anoplophora glabripennis</name>
    <name type="common">Asian longhorn beetle</name>
    <name type="synonym">Anoplophora nobilis</name>
    <dbReference type="NCBI Taxonomy" id="217634"/>
    <lineage>
        <taxon>Eukaryota</taxon>
        <taxon>Metazoa</taxon>
        <taxon>Ecdysozoa</taxon>
        <taxon>Arthropoda</taxon>
        <taxon>Hexapoda</taxon>
        <taxon>Insecta</taxon>
        <taxon>Pterygota</taxon>
        <taxon>Neoptera</taxon>
        <taxon>Endopterygota</taxon>
        <taxon>Coleoptera</taxon>
        <taxon>Polyphaga</taxon>
        <taxon>Cucujiformia</taxon>
        <taxon>Chrysomeloidea</taxon>
        <taxon>Cerambycidae</taxon>
        <taxon>Lamiinae</taxon>
        <taxon>Lamiini</taxon>
        <taxon>Anoplophora</taxon>
    </lineage>
</organism>
<sequence length="204" mass="23395">IMGDLNSHNPLWGSKKKDFNGNTIESTLETLNLILMNDGSPTRLTPPGSNVSAIDLVLCSPQIAIKTNWSVIPDCGSSDHFPILCTIHKAQILHHYNSPPKRNFKKADWKKYYLHITEKTDSINKNINYNELYNIINNAAEECIPRKNNKFNNNKYPSTPWWDEECAKIVKGRKVAIREFRENPTVTNYIAVQKSNQNLKKKQI</sequence>
<evidence type="ECO:0000313" key="2">
    <source>
        <dbReference type="EMBL" id="JAB66890.1"/>
    </source>
</evidence>
<dbReference type="InterPro" id="IPR036691">
    <property type="entry name" value="Endo/exonu/phosph_ase_sf"/>
</dbReference>
<dbReference type="InterPro" id="IPR052560">
    <property type="entry name" value="RdDP_mobile_element"/>
</dbReference>
<name>V5G9T5_ANOGL</name>